<organism evidence="1 2">
    <name type="scientific">Thanatephorus cucumeris (strain AG1-IA)</name>
    <name type="common">Rice sheath blight fungus</name>
    <name type="synonym">Rhizoctonia solani</name>
    <dbReference type="NCBI Taxonomy" id="983506"/>
    <lineage>
        <taxon>Eukaryota</taxon>
        <taxon>Fungi</taxon>
        <taxon>Dikarya</taxon>
        <taxon>Basidiomycota</taxon>
        <taxon>Agaricomycotina</taxon>
        <taxon>Agaricomycetes</taxon>
        <taxon>Cantharellales</taxon>
        <taxon>Ceratobasidiaceae</taxon>
        <taxon>Rhizoctonia</taxon>
        <taxon>Rhizoctonia solani AG-1</taxon>
    </lineage>
</organism>
<dbReference type="AlphaFoldDB" id="L8WPY6"/>
<evidence type="ECO:0000313" key="1">
    <source>
        <dbReference type="EMBL" id="ELU38399.1"/>
    </source>
</evidence>
<reference evidence="1 2" key="1">
    <citation type="journal article" date="2013" name="Nat. Commun.">
        <title>The evolution and pathogenic mechanisms of the rice sheath blight pathogen.</title>
        <authorList>
            <person name="Zheng A."/>
            <person name="Lin R."/>
            <person name="Xu L."/>
            <person name="Qin P."/>
            <person name="Tang C."/>
            <person name="Ai P."/>
            <person name="Zhang D."/>
            <person name="Liu Y."/>
            <person name="Sun Z."/>
            <person name="Feng H."/>
            <person name="Wang Y."/>
            <person name="Chen Y."/>
            <person name="Liang X."/>
            <person name="Fu R."/>
            <person name="Li Q."/>
            <person name="Zhang J."/>
            <person name="Yu X."/>
            <person name="Xie Z."/>
            <person name="Ding L."/>
            <person name="Guan P."/>
            <person name="Tang J."/>
            <person name="Liang Y."/>
            <person name="Wang S."/>
            <person name="Deng Q."/>
            <person name="Li S."/>
            <person name="Zhu J."/>
            <person name="Wang L."/>
            <person name="Liu H."/>
            <person name="Li P."/>
        </authorList>
    </citation>
    <scope>NUCLEOTIDE SEQUENCE [LARGE SCALE GENOMIC DNA]</scope>
    <source>
        <strain evidence="2">AG-1 IA</strain>
    </source>
</reference>
<dbReference type="EMBL" id="AFRT01002184">
    <property type="protein sequence ID" value="ELU38399.1"/>
    <property type="molecule type" value="Genomic_DNA"/>
</dbReference>
<dbReference type="Proteomes" id="UP000011668">
    <property type="component" value="Unassembled WGS sequence"/>
</dbReference>
<evidence type="ECO:0000313" key="2">
    <source>
        <dbReference type="Proteomes" id="UP000011668"/>
    </source>
</evidence>
<keyword evidence="2" id="KW-1185">Reference proteome</keyword>
<proteinExistence type="predicted"/>
<sequence>MYTSVEHGVRGWAGVSIRVFRVGCTINSIVTNLFHFIHEKGDGISTPVLIHKLCAVNFKNGGIGVLSTLAIRPLPMRGNHITS</sequence>
<protein>
    <submittedName>
        <fullName evidence="1">Uncharacterized protein</fullName>
    </submittedName>
</protein>
<accession>L8WPY6</accession>
<gene>
    <name evidence="1" type="ORF">AG1IA_07568</name>
</gene>
<name>L8WPY6_THACA</name>
<comment type="caution">
    <text evidence="1">The sequence shown here is derived from an EMBL/GenBank/DDBJ whole genome shotgun (WGS) entry which is preliminary data.</text>
</comment>
<dbReference type="HOGENOM" id="CLU_2544169_0_0_1"/>